<feature type="domain" description="GXWXG" evidence="1">
    <location>
        <begin position="19"/>
        <end position="76"/>
    </location>
</feature>
<feature type="domain" description="DUF4334" evidence="2">
    <location>
        <begin position="110"/>
        <end position="164"/>
    </location>
</feature>
<dbReference type="Gene3D" id="2.40.128.580">
    <property type="entry name" value="GXWXG domain"/>
    <property type="match status" value="1"/>
</dbReference>
<evidence type="ECO:0000313" key="3">
    <source>
        <dbReference type="EMBL" id="TQF09547.1"/>
    </source>
</evidence>
<dbReference type="EMBL" id="VIFM01000334">
    <property type="protein sequence ID" value="TQF09547.1"/>
    <property type="molecule type" value="Genomic_DNA"/>
</dbReference>
<evidence type="ECO:0000259" key="1">
    <source>
        <dbReference type="Pfam" id="PF14231"/>
    </source>
</evidence>
<comment type="caution">
    <text evidence="3">The sequence shown here is derived from an EMBL/GenBank/DDBJ whole genome shotgun (WGS) entry which is preliminary data.</text>
</comment>
<name>A0A540WL46_9BACT</name>
<sequence length="167" mass="18772">MTFDEAVNAGRLDAQEALALFDSLPTVELGFMRGTWKGSELHTGHPMDGMLGATGWYGKRFVDEESVHPLLFYTEDRASVFPVDPRKWPSPTIRGLVGPHRAAVETEKFKARLRLTVYRGKVSATMIYDDWPTNDVFRQVDANTLLGVMDARGMAAQYFFVLRRDGA</sequence>
<dbReference type="Pfam" id="PF14231">
    <property type="entry name" value="GXWXG"/>
    <property type="match status" value="1"/>
</dbReference>
<dbReference type="OrthoDB" id="8905397at2"/>
<accession>A0A540WL46</accession>
<protein>
    <submittedName>
        <fullName evidence="3">DUF4334 domain-containing protein</fullName>
    </submittedName>
</protein>
<dbReference type="InterPro" id="IPR025568">
    <property type="entry name" value="DUF4334"/>
</dbReference>
<reference evidence="3 4" key="1">
    <citation type="submission" date="2019-06" db="EMBL/GenBank/DDBJ databases">
        <authorList>
            <person name="Livingstone P."/>
            <person name="Whitworth D."/>
        </authorList>
    </citation>
    <scope>NUCLEOTIDE SEQUENCE [LARGE SCALE GENOMIC DNA]</scope>
    <source>
        <strain evidence="3 4">AM401</strain>
    </source>
</reference>
<dbReference type="InterPro" id="IPR025951">
    <property type="entry name" value="GXWXG_dom"/>
</dbReference>
<dbReference type="AlphaFoldDB" id="A0A540WL46"/>
<evidence type="ECO:0000313" key="4">
    <source>
        <dbReference type="Proteomes" id="UP000315369"/>
    </source>
</evidence>
<gene>
    <name evidence="3" type="ORF">FJV41_44075</name>
</gene>
<evidence type="ECO:0000259" key="2">
    <source>
        <dbReference type="Pfam" id="PF14232"/>
    </source>
</evidence>
<dbReference type="Proteomes" id="UP000315369">
    <property type="component" value="Unassembled WGS sequence"/>
</dbReference>
<dbReference type="RefSeq" id="WP_141648635.1">
    <property type="nucleotide sequence ID" value="NZ_VIFM01000334.1"/>
</dbReference>
<proteinExistence type="predicted"/>
<dbReference type="Pfam" id="PF14232">
    <property type="entry name" value="DUF4334"/>
    <property type="match status" value="1"/>
</dbReference>
<keyword evidence="4" id="KW-1185">Reference proteome</keyword>
<organism evidence="3 4">
    <name type="scientific">Myxococcus llanfairpwllgwyngyllgogerychwyrndrobwllllantysiliogogogochensis</name>
    <dbReference type="NCBI Taxonomy" id="2590453"/>
    <lineage>
        <taxon>Bacteria</taxon>
        <taxon>Pseudomonadati</taxon>
        <taxon>Myxococcota</taxon>
        <taxon>Myxococcia</taxon>
        <taxon>Myxococcales</taxon>
        <taxon>Cystobacterineae</taxon>
        <taxon>Myxococcaceae</taxon>
        <taxon>Myxococcus</taxon>
    </lineage>
</organism>